<dbReference type="GO" id="GO:0016020">
    <property type="term" value="C:membrane"/>
    <property type="evidence" value="ECO:0007669"/>
    <property type="project" value="UniProtKB-SubCell"/>
</dbReference>
<feature type="transmembrane region" description="Helical" evidence="7">
    <location>
        <begin position="188"/>
        <end position="208"/>
    </location>
</feature>
<dbReference type="RefSeq" id="WP_089399850.1">
    <property type="nucleotide sequence ID" value="NZ_FZOT01000008.1"/>
</dbReference>
<reference evidence="8 9" key="1">
    <citation type="submission" date="2017-06" db="EMBL/GenBank/DDBJ databases">
        <authorList>
            <person name="Kim H.J."/>
            <person name="Triplett B.A."/>
        </authorList>
    </citation>
    <scope>NUCLEOTIDE SEQUENCE [LARGE SCALE GENOMIC DNA]</scope>
    <source>
        <strain evidence="8 9">U15</strain>
    </source>
</reference>
<accession>A0A239I211</accession>
<evidence type="ECO:0000256" key="4">
    <source>
        <dbReference type="ARBA" id="ARBA00022692"/>
    </source>
</evidence>
<sequence>MSMLLHVYSSVLAMLLPVFACAGVGAEWARRKLAYPGTFVSALVTSVAVPALVFNTLTTTRLENKTLLTVVLAAAAGIAVMAALSAVMLRLRGLPVRTLVPTCTFPNAGNLGLPLSQFAFGDAGLSVAVTFFAVCSFMQHTAGVYLLTSSSGGKGALRSPVILVVLLAVALRAAGIMPPAWLLDTSRLLGALTVPLMLISLGHTLMSINFGNVTAGLYVGMTRLVAGVAGGTLVVKALNLPPEIAGVTLFQMMMPVAVVSYMYAQRFTDHAETSAGAVLSSTIAFLLLCPLALWYAGVPFGALG</sequence>
<proteinExistence type="predicted"/>
<dbReference type="EMBL" id="FZOT01000008">
    <property type="protein sequence ID" value="SNS87635.1"/>
    <property type="molecule type" value="Genomic_DNA"/>
</dbReference>
<keyword evidence="2" id="KW-0813">Transport</keyword>
<protein>
    <recommendedName>
        <fullName evidence="10">Membrane transport protein</fullName>
    </recommendedName>
</protein>
<evidence type="ECO:0000256" key="7">
    <source>
        <dbReference type="SAM" id="Phobius"/>
    </source>
</evidence>
<feature type="transmembrane region" description="Helical" evidence="7">
    <location>
        <begin position="66"/>
        <end position="89"/>
    </location>
</feature>
<keyword evidence="3" id="KW-1003">Cell membrane</keyword>
<keyword evidence="9" id="KW-1185">Reference proteome</keyword>
<feature type="transmembrane region" description="Helical" evidence="7">
    <location>
        <begin position="160"/>
        <end position="182"/>
    </location>
</feature>
<evidence type="ECO:0008006" key="10">
    <source>
        <dbReference type="Google" id="ProtNLM"/>
    </source>
</evidence>
<dbReference type="OrthoDB" id="3238001at2"/>
<evidence type="ECO:0000256" key="5">
    <source>
        <dbReference type="ARBA" id="ARBA00022989"/>
    </source>
</evidence>
<feature type="transmembrane region" description="Helical" evidence="7">
    <location>
        <begin position="276"/>
        <end position="296"/>
    </location>
</feature>
<evidence type="ECO:0000313" key="9">
    <source>
        <dbReference type="Proteomes" id="UP000198284"/>
    </source>
</evidence>
<keyword evidence="5 7" id="KW-1133">Transmembrane helix</keyword>
<evidence type="ECO:0000256" key="2">
    <source>
        <dbReference type="ARBA" id="ARBA00022448"/>
    </source>
</evidence>
<comment type="subcellular location">
    <subcellularLocation>
        <location evidence="1">Membrane</location>
        <topology evidence="1">Multi-pass membrane protein</topology>
    </subcellularLocation>
</comment>
<dbReference type="Pfam" id="PF03547">
    <property type="entry name" value="Mem_trans"/>
    <property type="match status" value="2"/>
</dbReference>
<feature type="transmembrane region" description="Helical" evidence="7">
    <location>
        <begin position="244"/>
        <end position="264"/>
    </location>
</feature>
<gene>
    <name evidence="8" type="ORF">SAMN06265795_10877</name>
</gene>
<name>A0A239I211_9BURK</name>
<feature type="transmembrane region" description="Helical" evidence="7">
    <location>
        <begin position="36"/>
        <end position="54"/>
    </location>
</feature>
<dbReference type="PANTHER" id="PTHR36838:SF1">
    <property type="entry name" value="SLR1864 PROTEIN"/>
    <property type="match status" value="1"/>
</dbReference>
<keyword evidence="4 7" id="KW-0812">Transmembrane</keyword>
<keyword evidence="6 7" id="KW-0472">Membrane</keyword>
<dbReference type="InterPro" id="IPR004776">
    <property type="entry name" value="Mem_transp_PIN-like"/>
</dbReference>
<organism evidence="8 9">
    <name type="scientific">Noviherbaspirillum humi</name>
    <dbReference type="NCBI Taxonomy" id="1688639"/>
    <lineage>
        <taxon>Bacteria</taxon>
        <taxon>Pseudomonadati</taxon>
        <taxon>Pseudomonadota</taxon>
        <taxon>Betaproteobacteria</taxon>
        <taxon>Burkholderiales</taxon>
        <taxon>Oxalobacteraceae</taxon>
        <taxon>Noviherbaspirillum</taxon>
    </lineage>
</organism>
<dbReference type="AlphaFoldDB" id="A0A239I211"/>
<feature type="transmembrane region" description="Helical" evidence="7">
    <location>
        <begin position="215"/>
        <end position="238"/>
    </location>
</feature>
<dbReference type="PANTHER" id="PTHR36838">
    <property type="entry name" value="AUXIN EFFLUX CARRIER FAMILY PROTEIN"/>
    <property type="match status" value="1"/>
</dbReference>
<evidence type="ECO:0000313" key="8">
    <source>
        <dbReference type="EMBL" id="SNS87635.1"/>
    </source>
</evidence>
<evidence type="ECO:0000256" key="6">
    <source>
        <dbReference type="ARBA" id="ARBA00023136"/>
    </source>
</evidence>
<evidence type="ECO:0000256" key="1">
    <source>
        <dbReference type="ARBA" id="ARBA00004141"/>
    </source>
</evidence>
<dbReference type="GO" id="GO:0055085">
    <property type="term" value="P:transmembrane transport"/>
    <property type="evidence" value="ECO:0007669"/>
    <property type="project" value="InterPro"/>
</dbReference>
<dbReference type="Proteomes" id="UP000198284">
    <property type="component" value="Unassembled WGS sequence"/>
</dbReference>
<feature type="transmembrane region" description="Helical" evidence="7">
    <location>
        <begin position="123"/>
        <end position="148"/>
    </location>
</feature>
<evidence type="ECO:0000256" key="3">
    <source>
        <dbReference type="ARBA" id="ARBA00022475"/>
    </source>
</evidence>